<organism evidence="5 6">
    <name type="scientific">Marinobacter lipolyticus SM19</name>
    <dbReference type="NCBI Taxonomy" id="1318628"/>
    <lineage>
        <taxon>Bacteria</taxon>
        <taxon>Pseudomonadati</taxon>
        <taxon>Pseudomonadota</taxon>
        <taxon>Gammaproteobacteria</taxon>
        <taxon>Pseudomonadales</taxon>
        <taxon>Marinobacteraceae</taxon>
        <taxon>Marinobacter</taxon>
    </lineage>
</organism>
<keyword evidence="3" id="KW-1133">Transmembrane helix</keyword>
<dbReference type="PATRIC" id="fig|1318628.3.peg.785"/>
<reference evidence="5 6" key="1">
    <citation type="journal article" date="2013" name="Genome Announc.">
        <title>Draft Genome Sequence of the Moderately Halophilic Bacterium Marinobacter lipolyticus Strain SM19.</title>
        <authorList>
            <person name="Papke R.T."/>
            <person name="de la Haba R.R."/>
            <person name="Infante-Dominguez C."/>
            <person name="Perez D."/>
            <person name="Sanchez-Porro C."/>
            <person name="Lapierre P."/>
            <person name="Ventosa A."/>
        </authorList>
    </citation>
    <scope>NUCLEOTIDE SEQUENCE [LARGE SCALE GENOMIC DNA]</scope>
    <source>
        <strain evidence="5 6">SM19</strain>
    </source>
</reference>
<evidence type="ECO:0000256" key="3">
    <source>
        <dbReference type="SAM" id="Phobius"/>
    </source>
</evidence>
<dbReference type="Proteomes" id="UP000016540">
    <property type="component" value="Unassembled WGS sequence"/>
</dbReference>
<feature type="compositionally biased region" description="Low complexity" evidence="2">
    <location>
        <begin position="135"/>
        <end position="146"/>
    </location>
</feature>
<dbReference type="PANTHER" id="PTHR30441:SF4">
    <property type="entry name" value="PROTEIN ASMA"/>
    <property type="match status" value="1"/>
</dbReference>
<dbReference type="PANTHER" id="PTHR30441">
    <property type="entry name" value="DUF748 DOMAIN-CONTAINING PROTEIN"/>
    <property type="match status" value="1"/>
</dbReference>
<evidence type="ECO:0000313" key="6">
    <source>
        <dbReference type="Proteomes" id="UP000016540"/>
    </source>
</evidence>
<keyword evidence="1" id="KW-0175">Coiled coil</keyword>
<dbReference type="eggNOG" id="COG2982">
    <property type="taxonomic scope" value="Bacteria"/>
</dbReference>
<dbReference type="OrthoDB" id="9766390at2"/>
<feature type="transmembrane region" description="Helical" evidence="3">
    <location>
        <begin position="7"/>
        <end position="29"/>
    </location>
</feature>
<dbReference type="HOGENOM" id="CLU_012870_0_0_6"/>
<keyword evidence="3" id="KW-0472">Membrane</keyword>
<sequence length="740" mass="79353">MKAVRYIAFAIVGLIILAIAAVAVAVMVIDPNDYKPQIEKAAEDNTNLDLILEGDIGWSFIPLGLELNDVEATLEGERFVKLDRLVAQLDFWSLIAMSPRVNTFLLDGLDARLNVDKDGNDNWTRIMPEGEADESQTPAEEQQSEQAQEDTEAGGSEPLNFNVENVEISNAQVHYNDASTGQSVTLEDFTVNASDITLGSSFPLDISFRVETNQPQLEVDGRLSALLAANEALNEFGISDLEAVFDMKGEPFGGKAVTAKLAGAIEANLENETANINGFTASLADLKLNTDLSVQGFGDKPKLEGTLSIDEFSLRELLAALGQPAIETEDPEVLKAISFSTKIGGPAGSVALSDLSIGLDDTTFTGGGSYTLSNSAVALNLQGDAINADRYLPPTPEEDHSGAASEEEKDSGEKTGGTAQASAEESDLLPLETLRTLLLDIDLGLGQLIISNLTINEIKSSITAKNGVLKVDEFSGKLYDGSFGANVTLDARTDNPKWAIGSKVNNVQTLPLLTDLAEVDMLAGGANLSVDVKTTGNRISVLRDNAKGEVGFNLAKGEFRKMNLTRMACQGIALANQDTLSTSDWGTTTPFNDMKGTLKIDGNTLNNTDLVAALAGMRLEGNGTVDLKQTDLDYELGLRVVGEIHRDEACRVTEYVKNAVIPVECRGNFSEDPAGLCSFDGSRFRDTLKDIAANAAKAKVKEETDRAKEKAKEKVQEKIDEQLGEEGDKIKDAVKGLFNR</sequence>
<dbReference type="GO" id="GO:0005886">
    <property type="term" value="C:plasma membrane"/>
    <property type="evidence" value="ECO:0007669"/>
    <property type="project" value="TreeGrafter"/>
</dbReference>
<gene>
    <name evidence="5" type="ORF">MARLIPOL_03945</name>
</gene>
<keyword evidence="6" id="KW-1185">Reference proteome</keyword>
<feature type="coiled-coil region" evidence="1">
    <location>
        <begin position="693"/>
        <end position="721"/>
    </location>
</feature>
<dbReference type="Pfam" id="PF05170">
    <property type="entry name" value="AsmA"/>
    <property type="match status" value="1"/>
</dbReference>
<name>R8B3H0_9GAMM</name>
<feature type="region of interest" description="Disordered" evidence="2">
    <location>
        <begin position="120"/>
        <end position="159"/>
    </location>
</feature>
<evidence type="ECO:0000256" key="1">
    <source>
        <dbReference type="SAM" id="Coils"/>
    </source>
</evidence>
<protein>
    <submittedName>
        <fullName evidence="5">AsmA family protein</fullName>
    </submittedName>
</protein>
<evidence type="ECO:0000313" key="5">
    <source>
        <dbReference type="EMBL" id="EON93155.1"/>
    </source>
</evidence>
<accession>R8B3H0</accession>
<feature type="domain" description="AsmA" evidence="4">
    <location>
        <begin position="1"/>
        <end position="609"/>
    </location>
</feature>
<dbReference type="InterPro" id="IPR007844">
    <property type="entry name" value="AsmA"/>
</dbReference>
<proteinExistence type="predicted"/>
<dbReference type="InterPro" id="IPR052894">
    <property type="entry name" value="AsmA-related"/>
</dbReference>
<dbReference type="EMBL" id="ASAD01000007">
    <property type="protein sequence ID" value="EON93155.1"/>
    <property type="molecule type" value="Genomic_DNA"/>
</dbReference>
<dbReference type="AlphaFoldDB" id="R8B3H0"/>
<comment type="caution">
    <text evidence="5">The sequence shown here is derived from an EMBL/GenBank/DDBJ whole genome shotgun (WGS) entry which is preliminary data.</text>
</comment>
<keyword evidence="3" id="KW-0812">Transmembrane</keyword>
<feature type="region of interest" description="Disordered" evidence="2">
    <location>
        <begin position="388"/>
        <end position="425"/>
    </location>
</feature>
<dbReference type="STRING" id="1318628.MARLIPOL_03945"/>
<evidence type="ECO:0000259" key="4">
    <source>
        <dbReference type="Pfam" id="PF05170"/>
    </source>
</evidence>
<dbReference type="GO" id="GO:0090313">
    <property type="term" value="P:regulation of protein targeting to membrane"/>
    <property type="evidence" value="ECO:0007669"/>
    <property type="project" value="TreeGrafter"/>
</dbReference>
<evidence type="ECO:0000256" key="2">
    <source>
        <dbReference type="SAM" id="MobiDB-lite"/>
    </source>
</evidence>
<dbReference type="RefSeq" id="WP_012136790.1">
    <property type="nucleotide sequence ID" value="NZ_KE007306.1"/>
</dbReference>